<protein>
    <recommendedName>
        <fullName evidence="2">Methylated-DNA-[protein]-cysteine S-methyltransferase DNA binding domain-containing protein</fullName>
    </recommendedName>
</protein>
<keyword evidence="1" id="KW-0227">DNA damage</keyword>
<dbReference type="Proteomes" id="UP000007947">
    <property type="component" value="Chromosome"/>
</dbReference>
<dbReference type="KEGG" id="mph:MLP_31900"/>
<dbReference type="HOGENOM" id="CLU_000445_52_5_11"/>
<dbReference type="STRING" id="1032480.MLP_31900"/>
<dbReference type="GO" id="GO:0003824">
    <property type="term" value="F:catalytic activity"/>
    <property type="evidence" value="ECO:0007669"/>
    <property type="project" value="InterPro"/>
</dbReference>
<dbReference type="eggNOG" id="COG3695">
    <property type="taxonomic scope" value="Bacteria"/>
</dbReference>
<name>F5XLD8_MICPN</name>
<dbReference type="InterPro" id="IPR052520">
    <property type="entry name" value="ATL_DNA_repair"/>
</dbReference>
<feature type="domain" description="Methylated-DNA-[protein]-cysteine S-methyltransferase DNA binding" evidence="2">
    <location>
        <begin position="10"/>
        <end position="81"/>
    </location>
</feature>
<evidence type="ECO:0000313" key="4">
    <source>
        <dbReference type="Proteomes" id="UP000007947"/>
    </source>
</evidence>
<dbReference type="EMBL" id="AP012204">
    <property type="protein sequence ID" value="BAK36204.1"/>
    <property type="molecule type" value="Genomic_DNA"/>
</dbReference>
<reference evidence="3 4" key="1">
    <citation type="submission" date="2011-05" db="EMBL/GenBank/DDBJ databases">
        <title>Whole genome sequence of Microlunatus phosphovorus NM-1.</title>
        <authorList>
            <person name="Hosoyama A."/>
            <person name="Sasaki K."/>
            <person name="Harada T."/>
            <person name="Igarashi R."/>
            <person name="Kawakoshi A."/>
            <person name="Sasagawa M."/>
            <person name="Fukada J."/>
            <person name="Nakamura S."/>
            <person name="Katano Y."/>
            <person name="Hanada S."/>
            <person name="Kamagata Y."/>
            <person name="Nakamura N."/>
            <person name="Yamazaki S."/>
            <person name="Fujita N."/>
        </authorList>
    </citation>
    <scope>NUCLEOTIDE SEQUENCE [LARGE SCALE GENOMIC DNA]</scope>
    <source>
        <strain evidence="4">ATCC 700054 / DSM 10555 / JCM 9379 / NBRC 101784 / NCIMB 13414 / VKM Ac-1990 / NM-1</strain>
    </source>
</reference>
<dbReference type="InterPro" id="IPR014048">
    <property type="entry name" value="MethylDNA_cys_MeTrfase_DNA-bd"/>
</dbReference>
<organism evidence="3 4">
    <name type="scientific">Microlunatus phosphovorus (strain ATCC 700054 / DSM 10555 / JCM 9379 / NBRC 101784 / NCIMB 13414 / VKM Ac-1990 / NM-1)</name>
    <dbReference type="NCBI Taxonomy" id="1032480"/>
    <lineage>
        <taxon>Bacteria</taxon>
        <taxon>Bacillati</taxon>
        <taxon>Actinomycetota</taxon>
        <taxon>Actinomycetes</taxon>
        <taxon>Propionibacteriales</taxon>
        <taxon>Propionibacteriaceae</taxon>
        <taxon>Microlunatus</taxon>
    </lineage>
</organism>
<dbReference type="Pfam" id="PF01035">
    <property type="entry name" value="DNA_binding_1"/>
    <property type="match status" value="1"/>
</dbReference>
<dbReference type="PANTHER" id="PTHR42942:SF1">
    <property type="entry name" value="ALKYLTRANSFERASE-LIKE PROTEIN 1"/>
    <property type="match status" value="1"/>
</dbReference>
<dbReference type="CDD" id="cd06445">
    <property type="entry name" value="ATase"/>
    <property type="match status" value="1"/>
</dbReference>
<dbReference type="SUPFAM" id="SSF46767">
    <property type="entry name" value="Methylated DNA-protein cysteine methyltransferase, C-terminal domain"/>
    <property type="match status" value="1"/>
</dbReference>
<evidence type="ECO:0000259" key="2">
    <source>
        <dbReference type="Pfam" id="PF01035"/>
    </source>
</evidence>
<dbReference type="InterPro" id="IPR036388">
    <property type="entry name" value="WH-like_DNA-bd_sf"/>
</dbReference>
<evidence type="ECO:0000313" key="3">
    <source>
        <dbReference type="EMBL" id="BAK36204.1"/>
    </source>
</evidence>
<dbReference type="AlphaFoldDB" id="F5XLD8"/>
<keyword evidence="4" id="KW-1185">Reference proteome</keyword>
<evidence type="ECO:0000256" key="1">
    <source>
        <dbReference type="ARBA" id="ARBA00022763"/>
    </source>
</evidence>
<proteinExistence type="predicted"/>
<dbReference type="Gene3D" id="1.10.10.10">
    <property type="entry name" value="Winged helix-like DNA-binding domain superfamily/Winged helix DNA-binding domain"/>
    <property type="match status" value="1"/>
</dbReference>
<dbReference type="InterPro" id="IPR036217">
    <property type="entry name" value="MethylDNA_cys_MeTrfase_DNAb"/>
</dbReference>
<dbReference type="GO" id="GO:0006281">
    <property type="term" value="P:DNA repair"/>
    <property type="evidence" value="ECO:0007669"/>
    <property type="project" value="InterPro"/>
</dbReference>
<sequence length="101" mass="10897">MSLMDEAYVEAVLSAVERIPAGQVASYGDLAEYVGVGGPRLVGRVMSTQGAGVPWWRVVRADGRPARGLEATALARLRAEGAVLVGDRVDMRRCRWRPSLS</sequence>
<gene>
    <name evidence="3" type="ordered locus">MLP_31900</name>
</gene>
<accession>F5XLD8</accession>
<dbReference type="PANTHER" id="PTHR42942">
    <property type="entry name" value="6-O-METHYLGUANINE DNA METHYLTRANSFERASE"/>
    <property type="match status" value="1"/>
</dbReference>